<dbReference type="Gene3D" id="1.10.472.10">
    <property type="entry name" value="Cyclin-like"/>
    <property type="match status" value="2"/>
</dbReference>
<accession>A0ABD2MVM0</accession>
<proteinExistence type="inferred from homology"/>
<dbReference type="FunFam" id="1.10.472.10:FF:000031">
    <property type="entry name" value="cyclin-L1-1-like isoform X1"/>
    <property type="match status" value="1"/>
</dbReference>
<dbReference type="InterPro" id="IPR043198">
    <property type="entry name" value="Cyclin/Ssn8"/>
</dbReference>
<feature type="domain" description="Cyclin-like" evidence="4">
    <location>
        <begin position="61"/>
        <end position="163"/>
    </location>
</feature>
<protein>
    <recommendedName>
        <fullName evidence="4">Cyclin-like domain-containing protein</fullName>
    </recommendedName>
</protein>
<evidence type="ECO:0000259" key="4">
    <source>
        <dbReference type="SMART" id="SM00385"/>
    </source>
</evidence>
<name>A0ABD2MVM0_9CUCU</name>
<evidence type="ECO:0000256" key="3">
    <source>
        <dbReference type="SAM" id="MobiDB-lite"/>
    </source>
</evidence>
<feature type="compositionally biased region" description="Basic and acidic residues" evidence="3">
    <location>
        <begin position="404"/>
        <end position="492"/>
    </location>
</feature>
<feature type="compositionally biased region" description="Basic residues" evidence="3">
    <location>
        <begin position="350"/>
        <end position="380"/>
    </location>
</feature>
<gene>
    <name evidence="5" type="ORF">HHI36_021034</name>
</gene>
<evidence type="ECO:0000256" key="2">
    <source>
        <dbReference type="RuleBase" id="RU000383"/>
    </source>
</evidence>
<feature type="domain" description="Cyclin-like" evidence="4">
    <location>
        <begin position="176"/>
        <end position="260"/>
    </location>
</feature>
<dbReference type="FunFam" id="1.10.472.10:FF:000016">
    <property type="entry name" value="cyclin-L1 isoform X1"/>
    <property type="match status" value="1"/>
</dbReference>
<organism evidence="5 6">
    <name type="scientific">Cryptolaemus montrouzieri</name>
    <dbReference type="NCBI Taxonomy" id="559131"/>
    <lineage>
        <taxon>Eukaryota</taxon>
        <taxon>Metazoa</taxon>
        <taxon>Ecdysozoa</taxon>
        <taxon>Arthropoda</taxon>
        <taxon>Hexapoda</taxon>
        <taxon>Insecta</taxon>
        <taxon>Pterygota</taxon>
        <taxon>Neoptera</taxon>
        <taxon>Endopterygota</taxon>
        <taxon>Coleoptera</taxon>
        <taxon>Polyphaga</taxon>
        <taxon>Cucujiformia</taxon>
        <taxon>Coccinelloidea</taxon>
        <taxon>Coccinellidae</taxon>
        <taxon>Scymninae</taxon>
        <taxon>Scymnini</taxon>
        <taxon>Cryptolaemus</taxon>
    </lineage>
</organism>
<feature type="region of interest" description="Disordered" evidence="3">
    <location>
        <begin position="283"/>
        <end position="492"/>
    </location>
</feature>
<reference evidence="5 6" key="1">
    <citation type="journal article" date="2021" name="BMC Biol.">
        <title>Horizontally acquired antibacterial genes associated with adaptive radiation of ladybird beetles.</title>
        <authorList>
            <person name="Li H.S."/>
            <person name="Tang X.F."/>
            <person name="Huang Y.H."/>
            <person name="Xu Z.Y."/>
            <person name="Chen M.L."/>
            <person name="Du X.Y."/>
            <person name="Qiu B.Y."/>
            <person name="Chen P.T."/>
            <person name="Zhang W."/>
            <person name="Slipinski A."/>
            <person name="Escalona H.E."/>
            <person name="Waterhouse R.M."/>
            <person name="Zwick A."/>
            <person name="Pang H."/>
        </authorList>
    </citation>
    <scope>NUCLEOTIDE SEQUENCE [LARGE SCALE GENOMIC DNA]</scope>
    <source>
        <strain evidence="5">SYSU2018</strain>
    </source>
</reference>
<keyword evidence="6" id="KW-1185">Reference proteome</keyword>
<evidence type="ECO:0000256" key="1">
    <source>
        <dbReference type="ARBA" id="ARBA00023127"/>
    </source>
</evidence>
<dbReference type="Pfam" id="PF00134">
    <property type="entry name" value="Cyclin_N"/>
    <property type="match status" value="1"/>
</dbReference>
<dbReference type="EMBL" id="JABFTP020000042">
    <property type="protein sequence ID" value="KAL3270493.1"/>
    <property type="molecule type" value="Genomic_DNA"/>
</dbReference>
<dbReference type="InterPro" id="IPR036915">
    <property type="entry name" value="Cyclin-like_sf"/>
</dbReference>
<evidence type="ECO:0000313" key="5">
    <source>
        <dbReference type="EMBL" id="KAL3270493.1"/>
    </source>
</evidence>
<dbReference type="AlphaFoldDB" id="A0ABD2MVM0"/>
<dbReference type="InterPro" id="IPR013763">
    <property type="entry name" value="Cyclin-like_dom"/>
</dbReference>
<feature type="compositionally biased region" description="Basic residues" evidence="3">
    <location>
        <begin position="389"/>
        <end position="401"/>
    </location>
</feature>
<dbReference type="PANTHER" id="PTHR10026">
    <property type="entry name" value="CYCLIN"/>
    <property type="match status" value="1"/>
</dbReference>
<dbReference type="SMART" id="SM00385">
    <property type="entry name" value="CYCLIN"/>
    <property type="match status" value="2"/>
</dbReference>
<keyword evidence="1 2" id="KW-0195">Cyclin</keyword>
<dbReference type="InterPro" id="IPR006671">
    <property type="entry name" value="Cyclin_N"/>
</dbReference>
<dbReference type="Proteomes" id="UP001516400">
    <property type="component" value="Unassembled WGS sequence"/>
</dbReference>
<comment type="similarity">
    <text evidence="2">Belongs to the cyclin family.</text>
</comment>
<evidence type="ECO:0000313" key="6">
    <source>
        <dbReference type="Proteomes" id="UP001516400"/>
    </source>
</evidence>
<dbReference type="SUPFAM" id="SSF47954">
    <property type="entry name" value="Cyclin-like"/>
    <property type="match status" value="2"/>
</dbReference>
<dbReference type="PIRSF" id="PIRSF036580">
    <property type="entry name" value="Cyclin_L"/>
    <property type="match status" value="1"/>
</dbReference>
<comment type="caution">
    <text evidence="5">The sequence shown here is derived from an EMBL/GenBank/DDBJ whole genome shotgun (WGS) entry which is preliminary data.</text>
</comment>
<feature type="compositionally biased region" description="Polar residues" evidence="3">
    <location>
        <begin position="296"/>
        <end position="312"/>
    </location>
</feature>
<sequence length="492" mass="57349">MGSTKSDSVSNSAKNNVKPYGKIVLSLRNQLLPENKLGTTPSQNDGLDIETETDLRIYGCELIQTAGILLKLPQVAMATGQVLLQRFYYSKSLVRHPVEHTAMACVCLASKIEEDPRRVRDIINVFTHIRQVNSNKPIQPVILDQSYIHLKNLVIKAERRVLKELGFCVHIKHPHKLIVMYLQVLGYEKNQNLMQFSWNYMNDSLRTDVFMRHQPEMVACACIYLTARKLKVPLPRNPIWYGLFGATEAEIRDICVRILKLYTRPKPHIETLEKRIEELSKKYHDARAKAKGGSGNNTPNNNDTSPKSSQKSAGAHNAWGGFISRSGSHIVPAVSDKNSRSRSPSTSPPGKHHKRSKKHARSRSRSPRNHKRNHKRKSYSRSRSASPIHKSRKTRDKRRSRSPTIEKDSKNDRYIDRYDDYKKDRHDKDRYNNKEDRDKYNDKDKYDDKKDRYEKSDKKYEREDRYKDDRGKEDKYRDEKYSRTDDRENIKI</sequence>